<sequence>MLNMSNAEKAVVDNRHGLMQEHDPQSQPANVACYRLFQLISPSLPIGGFTYSQGLEWAVEAEWVKDRVSMEQWLENMLNNSVATLELPIIDKLYLALRQGDKDVIKQSCQLLLASRETKELRAEERQRGLALNTLLNRLEVKLEGIELDQFPPCQLLGLCVAAVYWQIDLQQLKQGYLWSWAENLVMAGVKLVPLGQTDGQLALISLSNRFAQAIERSDAIEEWMIGSFTPSVSIASSLHETQYTRLFRS</sequence>
<dbReference type="PIRSF" id="PIRSF009467">
    <property type="entry name" value="Ureas_acces_UreF"/>
    <property type="match status" value="1"/>
</dbReference>
<dbReference type="Gene3D" id="1.10.4190.10">
    <property type="entry name" value="Urease accessory protein UreF"/>
    <property type="match status" value="1"/>
</dbReference>
<gene>
    <name evidence="3 4" type="primary">ureF</name>
    <name evidence="4" type="ORF">VHP8226_03765</name>
</gene>
<dbReference type="Pfam" id="PF01730">
    <property type="entry name" value="UreF"/>
    <property type="match status" value="1"/>
</dbReference>
<evidence type="ECO:0000313" key="5">
    <source>
        <dbReference type="Proteomes" id="UP000838160"/>
    </source>
</evidence>
<accession>A0ABN8DPM9</accession>
<dbReference type="PANTHER" id="PTHR33620">
    <property type="entry name" value="UREASE ACCESSORY PROTEIN F"/>
    <property type="match status" value="1"/>
</dbReference>
<dbReference type="Proteomes" id="UP000838160">
    <property type="component" value="Unassembled WGS sequence"/>
</dbReference>
<evidence type="ECO:0000256" key="3">
    <source>
        <dbReference type="HAMAP-Rule" id="MF_01385"/>
    </source>
</evidence>
<dbReference type="InterPro" id="IPR038277">
    <property type="entry name" value="UreF_sf"/>
</dbReference>
<dbReference type="PANTHER" id="PTHR33620:SF1">
    <property type="entry name" value="UREASE ACCESSORY PROTEIN F"/>
    <property type="match status" value="1"/>
</dbReference>
<dbReference type="EMBL" id="CAKLCM010000003">
    <property type="protein sequence ID" value="CAH0530038.1"/>
    <property type="molecule type" value="Genomic_DNA"/>
</dbReference>
<evidence type="ECO:0000256" key="2">
    <source>
        <dbReference type="ARBA" id="ARBA00023186"/>
    </source>
</evidence>
<name>A0ABN8DPM9_9VIBR</name>
<reference evidence="4" key="1">
    <citation type="submission" date="2021-12" db="EMBL/GenBank/DDBJ databases">
        <authorList>
            <person name="Rodrigo-Torres L."/>
            <person name="Arahal R. D."/>
            <person name="Lucena T."/>
        </authorList>
    </citation>
    <scope>NUCLEOTIDE SEQUENCE</scope>
    <source>
        <strain evidence="4">CECT 8226</strain>
    </source>
</reference>
<protein>
    <recommendedName>
        <fullName evidence="3">Urease accessory protein UreF</fullName>
    </recommendedName>
</protein>
<keyword evidence="1 3" id="KW-0996">Nickel insertion</keyword>
<keyword evidence="5" id="KW-1185">Reference proteome</keyword>
<evidence type="ECO:0000313" key="4">
    <source>
        <dbReference type="EMBL" id="CAH0530038.1"/>
    </source>
</evidence>
<keyword evidence="3" id="KW-0963">Cytoplasm</keyword>
<comment type="subcellular location">
    <subcellularLocation>
        <location evidence="3">Cytoplasm</location>
    </subcellularLocation>
</comment>
<comment type="subunit">
    <text evidence="3">UreD, UreF and UreG form a complex that acts as a GTP-hydrolysis-dependent molecular chaperone, activating the urease apoprotein by helping to assemble the nickel containing metallocenter of UreC. The UreE protein probably delivers the nickel.</text>
</comment>
<proteinExistence type="inferred from homology"/>
<dbReference type="InterPro" id="IPR002639">
    <property type="entry name" value="UreF"/>
</dbReference>
<keyword evidence="2 3" id="KW-0143">Chaperone</keyword>
<dbReference type="HAMAP" id="MF_01385">
    <property type="entry name" value="UreF"/>
    <property type="match status" value="1"/>
</dbReference>
<comment type="caution">
    <text evidence="4">The sequence shown here is derived from an EMBL/GenBank/DDBJ whole genome shotgun (WGS) entry which is preliminary data.</text>
</comment>
<evidence type="ECO:0000256" key="1">
    <source>
        <dbReference type="ARBA" id="ARBA00022988"/>
    </source>
</evidence>
<organism evidence="4 5">
    <name type="scientific">Vibrio hippocampi</name>
    <dbReference type="NCBI Taxonomy" id="654686"/>
    <lineage>
        <taxon>Bacteria</taxon>
        <taxon>Pseudomonadati</taxon>
        <taxon>Pseudomonadota</taxon>
        <taxon>Gammaproteobacteria</taxon>
        <taxon>Vibrionales</taxon>
        <taxon>Vibrionaceae</taxon>
        <taxon>Vibrio</taxon>
    </lineage>
</organism>
<comment type="similarity">
    <text evidence="3">Belongs to the UreF family.</text>
</comment>
<comment type="function">
    <text evidence="3">Required for maturation of urease via the functional incorporation of the urease nickel metallocenter.</text>
</comment>